<name>A0A5C6CYP7_9BACT</name>
<evidence type="ECO:0000313" key="2">
    <source>
        <dbReference type="EMBL" id="TWU27769.1"/>
    </source>
</evidence>
<dbReference type="RefSeq" id="WP_146450930.1">
    <property type="nucleotide sequence ID" value="NZ_SJPS01000003.1"/>
</dbReference>
<keyword evidence="3" id="KW-1185">Reference proteome</keyword>
<proteinExistence type="predicted"/>
<reference evidence="2 3" key="1">
    <citation type="submission" date="2019-02" db="EMBL/GenBank/DDBJ databases">
        <title>Deep-cultivation of Planctomycetes and their phenomic and genomic characterization uncovers novel biology.</title>
        <authorList>
            <person name="Wiegand S."/>
            <person name="Jogler M."/>
            <person name="Boedeker C."/>
            <person name="Pinto D."/>
            <person name="Vollmers J."/>
            <person name="Rivas-Marin E."/>
            <person name="Kohn T."/>
            <person name="Peeters S.H."/>
            <person name="Heuer A."/>
            <person name="Rast P."/>
            <person name="Oberbeckmann S."/>
            <person name="Bunk B."/>
            <person name="Jeske O."/>
            <person name="Meyerdierks A."/>
            <person name="Storesund J.E."/>
            <person name="Kallscheuer N."/>
            <person name="Luecker S."/>
            <person name="Lage O.M."/>
            <person name="Pohl T."/>
            <person name="Merkel B.J."/>
            <person name="Hornburger P."/>
            <person name="Mueller R.-W."/>
            <person name="Bruemmer F."/>
            <person name="Labrenz M."/>
            <person name="Spormann A.M."/>
            <person name="Op Den Camp H."/>
            <person name="Overmann J."/>
            <person name="Amann R."/>
            <person name="Jetten M.S.M."/>
            <person name="Mascher T."/>
            <person name="Medema M.H."/>
            <person name="Devos D.P."/>
            <person name="Kaster A.-K."/>
            <person name="Ovreas L."/>
            <person name="Rohde M."/>
            <person name="Galperin M.Y."/>
            <person name="Jogler C."/>
        </authorList>
    </citation>
    <scope>NUCLEOTIDE SEQUENCE [LARGE SCALE GENOMIC DNA]</scope>
    <source>
        <strain evidence="2 3">Pla144</strain>
    </source>
</reference>
<feature type="compositionally biased region" description="Basic and acidic residues" evidence="1">
    <location>
        <begin position="201"/>
        <end position="215"/>
    </location>
</feature>
<gene>
    <name evidence="2" type="ORF">Pla144_25460</name>
</gene>
<sequence>MNNSVSNTTWRLLSINLILACAGCDNTNPSGNAIVQGTVTIDGVLATHGTVTFFPQPDGPVAIGQIHSDGSYSLRTGLGNPTKPDSAKIQAGDYVATVMVMGDPVEGAASAEGGPPLAGPRLTALKYADKQTSGLEFGVKPGRNVFVLKLEGAASDAPSETASDSSSNGDNVISEELKEEDQKEASSNRKSDNSKQPISEDTPKSEKASEETKSL</sequence>
<organism evidence="2 3">
    <name type="scientific">Bythopirellula polymerisocia</name>
    <dbReference type="NCBI Taxonomy" id="2528003"/>
    <lineage>
        <taxon>Bacteria</taxon>
        <taxon>Pseudomonadati</taxon>
        <taxon>Planctomycetota</taxon>
        <taxon>Planctomycetia</taxon>
        <taxon>Pirellulales</taxon>
        <taxon>Lacipirellulaceae</taxon>
        <taxon>Bythopirellula</taxon>
    </lineage>
</organism>
<evidence type="ECO:0008006" key="4">
    <source>
        <dbReference type="Google" id="ProtNLM"/>
    </source>
</evidence>
<dbReference type="EMBL" id="SJPS01000003">
    <property type="protein sequence ID" value="TWU27769.1"/>
    <property type="molecule type" value="Genomic_DNA"/>
</dbReference>
<comment type="caution">
    <text evidence="2">The sequence shown here is derived from an EMBL/GenBank/DDBJ whole genome shotgun (WGS) entry which is preliminary data.</text>
</comment>
<evidence type="ECO:0000256" key="1">
    <source>
        <dbReference type="SAM" id="MobiDB-lite"/>
    </source>
</evidence>
<dbReference type="AlphaFoldDB" id="A0A5C6CYP7"/>
<dbReference type="Proteomes" id="UP000318437">
    <property type="component" value="Unassembled WGS sequence"/>
</dbReference>
<feature type="region of interest" description="Disordered" evidence="1">
    <location>
        <begin position="155"/>
        <end position="215"/>
    </location>
</feature>
<accession>A0A5C6CYP7</accession>
<evidence type="ECO:0000313" key="3">
    <source>
        <dbReference type="Proteomes" id="UP000318437"/>
    </source>
</evidence>
<dbReference type="OrthoDB" id="289671at2"/>
<feature type="compositionally biased region" description="Polar residues" evidence="1">
    <location>
        <begin position="158"/>
        <end position="171"/>
    </location>
</feature>
<protein>
    <recommendedName>
        <fullName evidence="4">Carboxypeptidase regulatory-like domain-containing protein</fullName>
    </recommendedName>
</protein>
<feature type="compositionally biased region" description="Basic and acidic residues" evidence="1">
    <location>
        <begin position="180"/>
        <end position="193"/>
    </location>
</feature>